<evidence type="ECO:0000313" key="3">
    <source>
        <dbReference type="Proteomes" id="UP001642409"/>
    </source>
</evidence>
<reference evidence="1" key="1">
    <citation type="submission" date="2023-06" db="EMBL/GenBank/DDBJ databases">
        <authorList>
            <person name="Kurt Z."/>
        </authorList>
    </citation>
    <scope>NUCLEOTIDE SEQUENCE</scope>
</reference>
<accession>A0AA86R228</accession>
<reference evidence="2 3" key="2">
    <citation type="submission" date="2024-07" db="EMBL/GenBank/DDBJ databases">
        <authorList>
            <person name="Akdeniz Z."/>
        </authorList>
    </citation>
    <scope>NUCLEOTIDE SEQUENCE [LARGE SCALE GENOMIC DNA]</scope>
</reference>
<keyword evidence="3" id="KW-1185">Reference proteome</keyword>
<comment type="caution">
    <text evidence="1">The sequence shown here is derived from an EMBL/GenBank/DDBJ whole genome shotgun (WGS) entry which is preliminary data.</text>
</comment>
<evidence type="ECO:0000313" key="1">
    <source>
        <dbReference type="EMBL" id="CAI9970306.1"/>
    </source>
</evidence>
<protein>
    <submittedName>
        <fullName evidence="2">Hypothetical_protein</fullName>
    </submittedName>
</protein>
<evidence type="ECO:0000313" key="2">
    <source>
        <dbReference type="EMBL" id="CAL6010116.1"/>
    </source>
</evidence>
<sequence length="115" mass="13575">MSRLTLNLSHILPQHQTHSKFLTFDSLQLNKLNLMKAKALIPRTNRNFRISSITEPEAENRIGKLRTKLENAVLALKRMHFKVNDLIEIFKGHEMKLNGIQEALIYEMEWTFRIF</sequence>
<organism evidence="1">
    <name type="scientific">Hexamita inflata</name>
    <dbReference type="NCBI Taxonomy" id="28002"/>
    <lineage>
        <taxon>Eukaryota</taxon>
        <taxon>Metamonada</taxon>
        <taxon>Diplomonadida</taxon>
        <taxon>Hexamitidae</taxon>
        <taxon>Hexamitinae</taxon>
        <taxon>Hexamita</taxon>
    </lineage>
</organism>
<dbReference type="EMBL" id="CATOUU010001068">
    <property type="protein sequence ID" value="CAI9970306.1"/>
    <property type="molecule type" value="Genomic_DNA"/>
</dbReference>
<dbReference type="EMBL" id="CAXDID020000060">
    <property type="protein sequence ID" value="CAL6010116.1"/>
    <property type="molecule type" value="Genomic_DNA"/>
</dbReference>
<dbReference type="Proteomes" id="UP001642409">
    <property type="component" value="Unassembled WGS sequence"/>
</dbReference>
<name>A0AA86R228_9EUKA</name>
<gene>
    <name evidence="2" type="ORF">HINF_LOCUS21934</name>
    <name evidence="1" type="ORF">HINF_LOCUS57951</name>
</gene>
<proteinExistence type="predicted"/>
<dbReference type="AlphaFoldDB" id="A0AA86R228"/>